<dbReference type="HOGENOM" id="CLU_3210687_0_0_2"/>
<dbReference type="KEGG" id="htu:Htur_4806"/>
<evidence type="ECO:0000313" key="1">
    <source>
        <dbReference type="EMBL" id="ADB63575.1"/>
    </source>
</evidence>
<evidence type="ECO:0000313" key="2">
    <source>
        <dbReference type="Proteomes" id="UP000001903"/>
    </source>
</evidence>
<keyword evidence="2" id="KW-1185">Reference proteome</keyword>
<geneLocation type="plasmid" evidence="1 2">
    <name>pHTUR03</name>
</geneLocation>
<sequence>MSENAAEWDRIARRLLYDELAHHTTDRLEQAVRDVAEDSSNATR</sequence>
<name>D2S2H8_HALTV</name>
<keyword evidence="1" id="KW-0614">Plasmid</keyword>
<organism evidence="1 2">
    <name type="scientific">Haloterrigena turkmenica (strain ATCC 51198 / DSM 5511 / JCM 9101 / NCIMB 13204 / VKM B-1734 / 4k)</name>
    <name type="common">Halococcus turkmenicus</name>
    <dbReference type="NCBI Taxonomy" id="543526"/>
    <lineage>
        <taxon>Archaea</taxon>
        <taxon>Methanobacteriati</taxon>
        <taxon>Methanobacteriota</taxon>
        <taxon>Stenosarchaea group</taxon>
        <taxon>Halobacteria</taxon>
        <taxon>Halobacteriales</taxon>
        <taxon>Natrialbaceae</taxon>
        <taxon>Haloterrigena</taxon>
    </lineage>
</organism>
<protein>
    <submittedName>
        <fullName evidence="1">Uncharacterized protein</fullName>
    </submittedName>
</protein>
<proteinExistence type="predicted"/>
<reference evidence="1 2" key="1">
    <citation type="journal article" date="2010" name="Stand. Genomic Sci.">
        <title>Complete genome sequence of Haloterrigena turkmenica type strain (4k).</title>
        <authorList>
            <person name="Saunders E."/>
            <person name="Tindall B.J."/>
            <person name="Fahnrich R."/>
            <person name="Lapidus A."/>
            <person name="Copeland A."/>
            <person name="Del Rio T.G."/>
            <person name="Lucas S."/>
            <person name="Chen F."/>
            <person name="Tice H."/>
            <person name="Cheng J.F."/>
            <person name="Han C."/>
            <person name="Detter J.C."/>
            <person name="Bruce D."/>
            <person name="Goodwin L."/>
            <person name="Chain P."/>
            <person name="Pitluck S."/>
            <person name="Pati A."/>
            <person name="Ivanova N."/>
            <person name="Mavromatis K."/>
            <person name="Chen A."/>
            <person name="Palaniappan K."/>
            <person name="Land M."/>
            <person name="Hauser L."/>
            <person name="Chang Y.J."/>
            <person name="Jeffries C.D."/>
            <person name="Brettin T."/>
            <person name="Rohde M."/>
            <person name="Goker M."/>
            <person name="Bristow J."/>
            <person name="Eisen J.A."/>
            <person name="Markowitz V."/>
            <person name="Hugenholtz P."/>
            <person name="Klenk H.P."/>
            <person name="Kyrpides N.C."/>
        </authorList>
    </citation>
    <scope>NUCLEOTIDE SEQUENCE [LARGE SCALE GENOMIC DNA]</scope>
    <source>
        <strain evidence="2">ATCC 51198 / DSM 5511 / JCM 9101 / NCIMB 13204 / VKM B-1734 / 4k</strain>
    </source>
</reference>
<gene>
    <name evidence="1" type="ordered locus">Htur_4806</name>
</gene>
<dbReference type="Proteomes" id="UP000001903">
    <property type="component" value="Plasmid pHTUR03"/>
</dbReference>
<dbReference type="AlphaFoldDB" id="D2S2H8"/>
<accession>D2S2H8</accession>
<dbReference type="EMBL" id="CP001863">
    <property type="protein sequence ID" value="ADB63575.1"/>
    <property type="molecule type" value="Genomic_DNA"/>
</dbReference>